<dbReference type="EMBL" id="QGGB01000004">
    <property type="protein sequence ID" value="PWN07186.1"/>
    <property type="molecule type" value="Genomic_DNA"/>
</dbReference>
<dbReference type="RefSeq" id="WP_109645805.1">
    <property type="nucleotide sequence ID" value="NZ_QGGB01000004.1"/>
</dbReference>
<gene>
    <name evidence="3" type="ORF">DDZ15_05135</name>
</gene>
<dbReference type="AlphaFoldDB" id="A0A316U245"/>
<accession>A0A316U245</accession>
<sequence length="644" mass="71540">MKRISFLICLSLILPLTVNAQPWYGKPQVVGAGAGGDQISGVVFNDLNQNGLLDRGEPGVGDVLVSNGLNWTSTDESGRYEIGVREDMNLTIVQPSGWRVPTDQRMVPQFFYIHKEGGTGYDMRFGGLPDTGPAPSEINFPLHRDGAAGEEFTCAVLGDTQTYSNEQVSWLRDGALSDILDNGLKPGDCMLYLGDVVGDDLGLLDRILELGSVNNVPQWMVLGNHDIDFDARTNADKADSWRRIYGPDYYAFEMGNVLFVVLDNVYYPCGEEDVAMGRTHCGQGRSTYNGRLTETQFQWLDELVQRTPEDRLIVVNTHIPLISFADGTSGQHQTDELHRLHAILENHEALSFSGHTHTMENHSPGQLFNGWTEQTGIGPLPFRHIIAGAASGAWYQGDFTVEGVPMALMRLGAPMGYLHVEFTGADYRERYVGAGVDPERGHWIGVNTPAFRQWFNRIIEWNRSSAENRNPIPPYSINDLPDTKIVTPGDIEEGVWLTVNVWAGSAETEVKAILPGDQRLTMERTQSGEGESPKTGAQWADPFAAARQLSVARYAYESTMGPERAQGQELFRGSNMGPAAPRPQSSIALSNMHLWRVQLPELPLGVHPIEVVITDRHGEVSTDRITIEVRESHPPRYWRNELWD</sequence>
<evidence type="ECO:0000313" key="3">
    <source>
        <dbReference type="EMBL" id="PWN07186.1"/>
    </source>
</evidence>
<dbReference type="InterPro" id="IPR032285">
    <property type="entry name" value="Metallophos_N"/>
</dbReference>
<dbReference type="InterPro" id="IPR051918">
    <property type="entry name" value="STPP_CPPED1"/>
</dbReference>
<dbReference type="SUPFAM" id="SSF56300">
    <property type="entry name" value="Metallo-dependent phosphatases"/>
    <property type="match status" value="1"/>
</dbReference>
<dbReference type="InterPro" id="IPR007110">
    <property type="entry name" value="Ig-like_dom"/>
</dbReference>
<feature type="chain" id="PRO_5016373609" evidence="1">
    <location>
        <begin position="21"/>
        <end position="644"/>
    </location>
</feature>
<dbReference type="PANTHER" id="PTHR43143">
    <property type="entry name" value="METALLOPHOSPHOESTERASE, CALCINEURIN SUPERFAMILY"/>
    <property type="match status" value="1"/>
</dbReference>
<dbReference type="InterPro" id="IPR032288">
    <property type="entry name" value="Metallophos_C"/>
</dbReference>
<dbReference type="SUPFAM" id="SSF117074">
    <property type="entry name" value="Hypothetical protein PA1324"/>
    <property type="match status" value="1"/>
</dbReference>
<dbReference type="Gene3D" id="3.60.21.10">
    <property type="match status" value="1"/>
</dbReference>
<feature type="domain" description="Ig-like" evidence="2">
    <location>
        <begin position="135"/>
        <end position="174"/>
    </location>
</feature>
<feature type="signal peptide" evidence="1">
    <location>
        <begin position="1"/>
        <end position="20"/>
    </location>
</feature>
<dbReference type="Gene3D" id="2.60.40.10">
    <property type="entry name" value="Immunoglobulins"/>
    <property type="match status" value="1"/>
</dbReference>
<organism evidence="3 4">
    <name type="scientific">Rhodohalobacter mucosus</name>
    <dbReference type="NCBI Taxonomy" id="2079485"/>
    <lineage>
        <taxon>Bacteria</taxon>
        <taxon>Pseudomonadati</taxon>
        <taxon>Balneolota</taxon>
        <taxon>Balneolia</taxon>
        <taxon>Balneolales</taxon>
        <taxon>Balneolaceae</taxon>
        <taxon>Rhodohalobacter</taxon>
    </lineage>
</organism>
<evidence type="ECO:0000313" key="4">
    <source>
        <dbReference type="Proteomes" id="UP000245533"/>
    </source>
</evidence>
<dbReference type="OrthoDB" id="1776264at2"/>
<keyword evidence="4" id="KW-1185">Reference proteome</keyword>
<proteinExistence type="predicted"/>
<dbReference type="InterPro" id="IPR004843">
    <property type="entry name" value="Calcineurin-like_PHP"/>
</dbReference>
<dbReference type="PANTHER" id="PTHR43143:SF6">
    <property type="entry name" value="BLL3016 PROTEIN"/>
    <property type="match status" value="1"/>
</dbReference>
<protein>
    <submittedName>
        <fullName evidence="3">Metallophosphoesterase</fullName>
    </submittedName>
</protein>
<dbReference type="Pfam" id="PF16370">
    <property type="entry name" value="MetallophosC"/>
    <property type="match status" value="1"/>
</dbReference>
<keyword evidence="1" id="KW-0732">Signal</keyword>
<reference evidence="3 4" key="1">
    <citation type="submission" date="2018-05" db="EMBL/GenBank/DDBJ databases">
        <title>Rhodohalobacter halophilus gen. nov., sp. nov., a moderately halophilic member of the family Balneolaceae.</title>
        <authorList>
            <person name="Liu Z.-W."/>
        </authorList>
    </citation>
    <scope>NUCLEOTIDE SEQUENCE [LARGE SCALE GENOMIC DNA]</scope>
    <source>
        <strain evidence="3 4">8A47</strain>
    </source>
</reference>
<dbReference type="Pfam" id="PF00149">
    <property type="entry name" value="Metallophos"/>
    <property type="match status" value="1"/>
</dbReference>
<dbReference type="InterPro" id="IPR029052">
    <property type="entry name" value="Metallo-depent_PP-like"/>
</dbReference>
<name>A0A316U245_9BACT</name>
<dbReference type="Pfam" id="PF16371">
    <property type="entry name" value="MetallophosN"/>
    <property type="match status" value="1"/>
</dbReference>
<comment type="caution">
    <text evidence="3">The sequence shown here is derived from an EMBL/GenBank/DDBJ whole genome shotgun (WGS) entry which is preliminary data.</text>
</comment>
<evidence type="ECO:0000259" key="2">
    <source>
        <dbReference type="PROSITE" id="PS50835"/>
    </source>
</evidence>
<dbReference type="InterPro" id="IPR013783">
    <property type="entry name" value="Ig-like_fold"/>
</dbReference>
<dbReference type="PROSITE" id="PS50835">
    <property type="entry name" value="IG_LIKE"/>
    <property type="match status" value="1"/>
</dbReference>
<dbReference type="Proteomes" id="UP000245533">
    <property type="component" value="Unassembled WGS sequence"/>
</dbReference>
<evidence type="ECO:0000256" key="1">
    <source>
        <dbReference type="SAM" id="SignalP"/>
    </source>
</evidence>
<dbReference type="GO" id="GO:0016787">
    <property type="term" value="F:hydrolase activity"/>
    <property type="evidence" value="ECO:0007669"/>
    <property type="project" value="InterPro"/>
</dbReference>